<keyword evidence="1" id="KW-0472">Membrane</keyword>
<organism evidence="2 3">
    <name type="scientific">Mycolicibacterium boenickei</name>
    <dbReference type="NCBI Taxonomy" id="146017"/>
    <lineage>
        <taxon>Bacteria</taxon>
        <taxon>Bacillati</taxon>
        <taxon>Actinomycetota</taxon>
        <taxon>Actinomycetes</taxon>
        <taxon>Mycobacteriales</taxon>
        <taxon>Mycobacteriaceae</taxon>
        <taxon>Mycolicibacterium</taxon>
    </lineage>
</organism>
<evidence type="ECO:0000313" key="3">
    <source>
        <dbReference type="Proteomes" id="UP000466683"/>
    </source>
</evidence>
<keyword evidence="1" id="KW-1133">Transmembrane helix</keyword>
<keyword evidence="3" id="KW-1185">Reference proteome</keyword>
<reference evidence="2 3" key="1">
    <citation type="journal article" date="2019" name="Emerg. Microbes Infect.">
        <title>Comprehensive subspecies identification of 175 nontuberculous mycobacteria species based on 7547 genomic profiles.</title>
        <authorList>
            <person name="Matsumoto Y."/>
            <person name="Kinjo T."/>
            <person name="Motooka D."/>
            <person name="Nabeya D."/>
            <person name="Jung N."/>
            <person name="Uechi K."/>
            <person name="Horii T."/>
            <person name="Iida T."/>
            <person name="Fujita J."/>
            <person name="Nakamura S."/>
        </authorList>
    </citation>
    <scope>NUCLEOTIDE SEQUENCE [LARGE SCALE GENOMIC DNA]</scope>
    <source>
        <strain evidence="2 3">JCM 15653</strain>
    </source>
</reference>
<dbReference type="Proteomes" id="UP000466683">
    <property type="component" value="Chromosome"/>
</dbReference>
<evidence type="ECO:0000313" key="2">
    <source>
        <dbReference type="EMBL" id="BBX90430.1"/>
    </source>
</evidence>
<keyword evidence="1" id="KW-0812">Transmembrane</keyword>
<protein>
    <submittedName>
        <fullName evidence="2">Uncharacterized protein</fullName>
    </submittedName>
</protein>
<gene>
    <name evidence="2" type="ORF">MBOE_20790</name>
</gene>
<accession>A0ABN5Z8B4</accession>
<name>A0ABN5Z8B4_9MYCO</name>
<feature type="transmembrane region" description="Helical" evidence="1">
    <location>
        <begin position="18"/>
        <end position="34"/>
    </location>
</feature>
<evidence type="ECO:0000256" key="1">
    <source>
        <dbReference type="SAM" id="Phobius"/>
    </source>
</evidence>
<proteinExistence type="predicted"/>
<dbReference type="EMBL" id="AP022579">
    <property type="protein sequence ID" value="BBX90430.1"/>
    <property type="molecule type" value="Genomic_DNA"/>
</dbReference>
<sequence length="47" mass="5297">MLGFGLRLIQNHAGTANQFYYFGFAVFFLALVLYREGRAVKPNGDGR</sequence>